<evidence type="ECO:0000313" key="1">
    <source>
        <dbReference type="EMBL" id="ART65315.1"/>
    </source>
</evidence>
<sequence length="78" mass="9707">MLIAMYDNNQLENITKYLNRFKYIYYKTQNYYNITSNIYLYDQYIKEIAIFNLYILNILSYKDGIYLLIKYLKSSYYL</sequence>
<accession>A0A2Z2JPZ1</accession>
<protein>
    <submittedName>
        <fullName evidence="1">Orf160</fullName>
    </submittedName>
</protein>
<dbReference type="AlphaFoldDB" id="A0A2Z2JPZ1"/>
<proteinExistence type="predicted"/>
<organism evidence="1">
    <name type="scientific">Gracilaria firma</name>
    <dbReference type="NCBI Taxonomy" id="2510791"/>
    <lineage>
        <taxon>Eukaryota</taxon>
        <taxon>Rhodophyta</taxon>
        <taxon>Florideophyceae</taxon>
        <taxon>Rhodymeniophycidae</taxon>
        <taxon>Gracilariales</taxon>
        <taxon>Gracilariaceae</taxon>
        <taxon>Gracilaria</taxon>
    </lineage>
</organism>
<keyword evidence="1" id="KW-0150">Chloroplast</keyword>
<reference evidence="1" key="1">
    <citation type="submission" date="2016-10" db="EMBL/GenBank/DDBJ databases">
        <title>Early insights into the genome sequencing of Gracilaria changii (Rhodophyta, Gracilariales).</title>
        <authorList>
            <person name="Ho C.-L."/>
        </authorList>
    </citation>
    <scope>NUCLEOTIDE SEQUENCE</scope>
</reference>
<dbReference type="EMBL" id="KY018922">
    <property type="protein sequence ID" value="ART65315.1"/>
    <property type="molecule type" value="Genomic_DNA"/>
</dbReference>
<dbReference type="RefSeq" id="YP_009498052.1">
    <property type="nucleotide sequence ID" value="NC_038051.1"/>
</dbReference>
<geneLocation type="chloroplast" evidence="1"/>
<keyword evidence="1" id="KW-0934">Plastid</keyword>
<dbReference type="GeneID" id="37500316"/>
<name>A0A2Z2JPZ1_9FLOR</name>
<gene>
    <name evidence="1" type="primary">orf160</name>
</gene>